<dbReference type="RefSeq" id="WP_207293505.1">
    <property type="nucleotide sequence ID" value="NZ_CP071383.1"/>
</dbReference>
<dbReference type="Pfam" id="PF13672">
    <property type="entry name" value="PP2C_2"/>
    <property type="match status" value="1"/>
</dbReference>
<dbReference type="SUPFAM" id="SSF81606">
    <property type="entry name" value="PP2C-like"/>
    <property type="match status" value="1"/>
</dbReference>
<dbReference type="InterPro" id="IPR001932">
    <property type="entry name" value="PPM-type_phosphatase-like_dom"/>
</dbReference>
<evidence type="ECO:0000313" key="3">
    <source>
        <dbReference type="Proteomes" id="UP000683497"/>
    </source>
</evidence>
<dbReference type="EMBL" id="CP076838">
    <property type="protein sequence ID" value="QWW78049.1"/>
    <property type="molecule type" value="Genomic_DNA"/>
</dbReference>
<feature type="domain" description="PPM-type phosphatase" evidence="1">
    <location>
        <begin position="6"/>
        <end position="243"/>
    </location>
</feature>
<organism evidence="2 3">
    <name type="scientific">Leclercia pneumoniae</name>
    <dbReference type="NCBI Taxonomy" id="2815358"/>
    <lineage>
        <taxon>Bacteria</taxon>
        <taxon>Pseudomonadati</taxon>
        <taxon>Pseudomonadota</taxon>
        <taxon>Gammaproteobacteria</taxon>
        <taxon>Enterobacterales</taxon>
        <taxon>Enterobacteriaceae</taxon>
        <taxon>Leclercia</taxon>
    </lineage>
</organism>
<gene>
    <name evidence="2" type="ORF">KQ929_12255</name>
</gene>
<protein>
    <submittedName>
        <fullName evidence="2">Serine/threonine-protein phosphatase</fullName>
    </submittedName>
</protein>
<accession>A0ABX8JU22</accession>
<name>A0ABX8JU22_9ENTR</name>
<dbReference type="CDD" id="cd00143">
    <property type="entry name" value="PP2Cc"/>
    <property type="match status" value="1"/>
</dbReference>
<dbReference type="Proteomes" id="UP000683497">
    <property type="component" value="Chromosome"/>
</dbReference>
<sequence>MTDIVSASFFTMPKELNKLNQDTILPPIKINDGYLFAIADGLGGYTGGKEASEKVISFLYENSNNLINNNFENLFIGLKEAVNQLSEQNSELTNAATTLTLCFITNKYLKIAHVGDCRLYVKQGNKLKQLTKDHTQHQMLIDEGLFSSRQLKNAKGKNLLTTAISKTINLDYSMLQIPLDELYDDNHNLILIVMSDGAHHFWEKRPRFSVNTLSEPSRFCSSLKKRIENGPPIDDYSVIAVKLTTLFDKL</sequence>
<dbReference type="InterPro" id="IPR036457">
    <property type="entry name" value="PPM-type-like_dom_sf"/>
</dbReference>
<reference evidence="2 3" key="1">
    <citation type="submission" date="2021-06" db="EMBL/GenBank/DDBJ databases">
        <title>Leclercia pneumoniae sp. nov.</title>
        <authorList>
            <person name="Hoenemann M."/>
            <person name="Viehweger A."/>
            <person name="Dietze N."/>
        </authorList>
    </citation>
    <scope>NUCLEOTIDE SEQUENCE [LARGE SCALE GENOMIC DNA]</scope>
    <source>
        <strain evidence="3">49125</strain>
    </source>
</reference>
<dbReference type="PROSITE" id="PS51746">
    <property type="entry name" value="PPM_2"/>
    <property type="match status" value="1"/>
</dbReference>
<keyword evidence="3" id="KW-1185">Reference proteome</keyword>
<dbReference type="SMART" id="SM00332">
    <property type="entry name" value="PP2Cc"/>
    <property type="match status" value="1"/>
</dbReference>
<dbReference type="SMART" id="SM00331">
    <property type="entry name" value="PP2C_SIG"/>
    <property type="match status" value="1"/>
</dbReference>
<dbReference type="Gene3D" id="3.60.40.10">
    <property type="entry name" value="PPM-type phosphatase domain"/>
    <property type="match status" value="1"/>
</dbReference>
<evidence type="ECO:0000259" key="1">
    <source>
        <dbReference type="PROSITE" id="PS51746"/>
    </source>
</evidence>
<proteinExistence type="predicted"/>
<evidence type="ECO:0000313" key="2">
    <source>
        <dbReference type="EMBL" id="QWW78049.1"/>
    </source>
</evidence>